<name>A0AAV0UCB6_9STRA</name>
<evidence type="ECO:0000313" key="1">
    <source>
        <dbReference type="EMBL" id="CAI5734642.1"/>
    </source>
</evidence>
<reference evidence="1" key="1">
    <citation type="submission" date="2022-12" db="EMBL/GenBank/DDBJ databases">
        <authorList>
            <person name="Webb A."/>
        </authorList>
    </citation>
    <scope>NUCLEOTIDE SEQUENCE</scope>
    <source>
        <strain evidence="1">Pd1</strain>
    </source>
</reference>
<dbReference type="Proteomes" id="UP001162029">
    <property type="component" value="Unassembled WGS sequence"/>
</dbReference>
<protein>
    <submittedName>
        <fullName evidence="1">Uncharacterized protein</fullName>
    </submittedName>
</protein>
<accession>A0AAV0UCB6</accession>
<organism evidence="1 2">
    <name type="scientific">Peronospora destructor</name>
    <dbReference type="NCBI Taxonomy" id="86335"/>
    <lineage>
        <taxon>Eukaryota</taxon>
        <taxon>Sar</taxon>
        <taxon>Stramenopiles</taxon>
        <taxon>Oomycota</taxon>
        <taxon>Peronosporomycetes</taxon>
        <taxon>Peronosporales</taxon>
        <taxon>Peronosporaceae</taxon>
        <taxon>Peronospora</taxon>
    </lineage>
</organism>
<gene>
    <name evidence="1" type="ORF">PDE001_LOCUS5773</name>
</gene>
<dbReference type="EMBL" id="CANTFM010001073">
    <property type="protein sequence ID" value="CAI5734642.1"/>
    <property type="molecule type" value="Genomic_DNA"/>
</dbReference>
<proteinExistence type="predicted"/>
<sequence length="270" mass="29625">MASSLLTVEAVTAIEDAFLRGEWTQALNDSRRVLTARIVSRQDFNELIVLTMEEERVLSVYLQTIFELNLDDEVETVVTIANGCTPLPSGIATQYCNFLMAMNRRLMAKQALQDLLQSFTVNGRMDFSTEQYTKAVETMALQLLLSDEGIEAAQQFVAEDKVLDDEVKLQLLSRIQTMHSAAQETNKDSLQISSVNQTSVSTAFTGTPQPTTKQDDDSSCYVVIGTAAIALAAAAAGVLRYREKIYKCISNAIPAISKGVADAKFAIFEA</sequence>
<dbReference type="AlphaFoldDB" id="A0AAV0UCB6"/>
<keyword evidence="2" id="KW-1185">Reference proteome</keyword>
<comment type="caution">
    <text evidence="1">The sequence shown here is derived from an EMBL/GenBank/DDBJ whole genome shotgun (WGS) entry which is preliminary data.</text>
</comment>
<evidence type="ECO:0000313" key="2">
    <source>
        <dbReference type="Proteomes" id="UP001162029"/>
    </source>
</evidence>